<dbReference type="InterPro" id="IPR051485">
    <property type="entry name" value="SR-CTD_assoc_factor"/>
</dbReference>
<dbReference type="OrthoDB" id="377209at2759"/>
<feature type="compositionally biased region" description="Basic and acidic residues" evidence="2">
    <location>
        <begin position="691"/>
        <end position="709"/>
    </location>
</feature>
<dbReference type="GO" id="GO:0003723">
    <property type="term" value="F:RNA binding"/>
    <property type="evidence" value="ECO:0007669"/>
    <property type="project" value="UniProtKB-KW"/>
</dbReference>
<feature type="domain" description="CID" evidence="3">
    <location>
        <begin position="473"/>
        <end position="661"/>
    </location>
</feature>
<dbReference type="InterPro" id="IPR006569">
    <property type="entry name" value="CID_dom"/>
</dbReference>
<name>A0A0F7TIB2_PENBI</name>
<accession>A0A0F7TIB2</accession>
<dbReference type="STRING" id="104259.A0A0F7TIB2"/>
<feature type="compositionally biased region" description="Acidic residues" evidence="2">
    <location>
        <begin position="724"/>
        <end position="765"/>
    </location>
</feature>
<dbReference type="SUPFAM" id="SSF109905">
    <property type="entry name" value="Surp module (SWAP domain)"/>
    <property type="match status" value="1"/>
</dbReference>
<dbReference type="EMBL" id="CDHK01000002">
    <property type="protein sequence ID" value="CEJ56483.1"/>
    <property type="molecule type" value="Genomic_DNA"/>
</dbReference>
<gene>
    <name evidence="4" type="ORF">PMG11_02688</name>
</gene>
<feature type="compositionally biased region" description="Basic and acidic residues" evidence="2">
    <location>
        <begin position="537"/>
        <end position="563"/>
    </location>
</feature>
<feature type="region of interest" description="Disordered" evidence="2">
    <location>
        <begin position="435"/>
        <end position="471"/>
    </location>
</feature>
<protein>
    <recommendedName>
        <fullName evidence="3">CID domain-containing protein</fullName>
    </recommendedName>
</protein>
<feature type="compositionally biased region" description="Basic and acidic residues" evidence="2">
    <location>
        <begin position="1"/>
        <end position="15"/>
    </location>
</feature>
<feature type="region of interest" description="Disordered" evidence="2">
    <location>
        <begin position="535"/>
        <end position="564"/>
    </location>
</feature>
<feature type="compositionally biased region" description="Basic and acidic residues" evidence="2">
    <location>
        <begin position="780"/>
        <end position="789"/>
    </location>
</feature>
<reference evidence="5" key="1">
    <citation type="journal article" date="2015" name="Genome Announc.">
        <title>Draft genome sequence of the fungus Penicillium brasilianum MG11.</title>
        <authorList>
            <person name="Horn F."/>
            <person name="Linde J."/>
            <person name="Mattern D.J."/>
            <person name="Walther G."/>
            <person name="Guthke R."/>
            <person name="Brakhage A.A."/>
            <person name="Valiante V."/>
        </authorList>
    </citation>
    <scope>NUCLEOTIDE SEQUENCE [LARGE SCALE GENOMIC DNA]</scope>
    <source>
        <strain evidence="5">MG11</strain>
    </source>
</reference>
<evidence type="ECO:0000259" key="3">
    <source>
        <dbReference type="PROSITE" id="PS51391"/>
    </source>
</evidence>
<dbReference type="GO" id="GO:0006396">
    <property type="term" value="P:RNA processing"/>
    <property type="evidence" value="ECO:0007669"/>
    <property type="project" value="InterPro"/>
</dbReference>
<feature type="compositionally biased region" description="Low complexity" evidence="2">
    <location>
        <begin position="89"/>
        <end position="100"/>
    </location>
</feature>
<feature type="region of interest" description="Disordered" evidence="2">
    <location>
        <begin position="684"/>
        <end position="807"/>
    </location>
</feature>
<dbReference type="InterPro" id="IPR008942">
    <property type="entry name" value="ENTH_VHS"/>
</dbReference>
<proteinExistence type="predicted"/>
<feature type="compositionally biased region" description="Low complexity" evidence="2">
    <location>
        <begin position="710"/>
        <end position="723"/>
    </location>
</feature>
<keyword evidence="1" id="KW-0694">RNA-binding</keyword>
<feature type="compositionally biased region" description="Acidic residues" evidence="2">
    <location>
        <begin position="435"/>
        <end position="448"/>
    </location>
</feature>
<evidence type="ECO:0000313" key="5">
    <source>
        <dbReference type="Proteomes" id="UP000042958"/>
    </source>
</evidence>
<evidence type="ECO:0000256" key="1">
    <source>
        <dbReference type="ARBA" id="ARBA00022884"/>
    </source>
</evidence>
<sequence>MPDDSKGKGLFDMDAKTSALPKKSPFEKAKAEAEAKRAREKAETAAVYEDFVKSFEEDTTTASRASDGRLGTFGNRGGGFGGARPSRHFSSSGTRTSGPGSLPPPPGPFAPRGNQRGFGALPRNRDSTQGILGYDQPGPTGPRSAFRNDPEDEDDRRTDAREAEKAAARYTLCLESLPLGTSPSVLKSLIPSFLTVDNVNILRPTNQPPTERKSAAAIITLASDTPLSDVNSAISMLDKKYLGRGHYLSIHKGHSSAAINSTLPTTIGTTTTKSLPFGAKAIQPTFGGSLNRAPPPGPHRGFAPPESYGPNLGRAGGSTQVEVQAPSDIKQLRLIHKTLENLLSYGPEFEALLMSRPEVQKEERWAWIWDARSPGGVYYRWKLWQIITNPRAHSKRKIGGPKSAFIFEGGPTWAPPETEIKFEYTTRLDEFVSEDDYNSSEEEMSDGEEERRNLGGGPPPEGSTTQNDSLGYMNPLQKAKLTHLLARLPTTQAKLRRGDVARVTAFAIKHAGTGAREVVDMIVLNILHPLAYTGANPKRETEKDAARQEEGDKDKSNSSKQKMDMSSAKLVGLYLISDILASSATSGVPKGWRYRSLFETALRSHKVFEHLGRLEKDLNWGRLRAEKWKRSVGSLLHQWEGWSIFQPANQEHFLKVLEQPPLTEEELLKESQKAEAERAALLASKSKSRWKTVEDDPASEKVDFDRPVDAESQARAVSEAAAMAEDESMSDLDGVPLEDSDLEMLDDDDGEPMDEDAPPLDEGDDAPPSLPDQPSQPEQEDGHQEEGSRRARRPRPKAEDMFASESE</sequence>
<dbReference type="GO" id="GO:0005634">
    <property type="term" value="C:nucleus"/>
    <property type="evidence" value="ECO:0007669"/>
    <property type="project" value="TreeGrafter"/>
</dbReference>
<evidence type="ECO:0000256" key="2">
    <source>
        <dbReference type="SAM" id="MobiDB-lite"/>
    </source>
</evidence>
<dbReference type="PANTHER" id="PTHR23140:SF0">
    <property type="entry name" value="U2 SNRNP-ASSOCIATED SURP MOTIF-CONTAINING PROTEIN"/>
    <property type="match status" value="1"/>
</dbReference>
<feature type="region of interest" description="Disordered" evidence="2">
    <location>
        <begin position="1"/>
        <end position="28"/>
    </location>
</feature>
<dbReference type="PANTHER" id="PTHR23140">
    <property type="entry name" value="RNA PROCESSING PROTEIN LD23810P"/>
    <property type="match status" value="1"/>
</dbReference>
<dbReference type="Pfam" id="PF01805">
    <property type="entry name" value="Surp"/>
    <property type="match status" value="1"/>
</dbReference>
<dbReference type="Gene3D" id="1.10.10.790">
    <property type="entry name" value="Surp module"/>
    <property type="match status" value="1"/>
</dbReference>
<dbReference type="Gene3D" id="1.25.40.90">
    <property type="match status" value="1"/>
</dbReference>
<organism evidence="4 5">
    <name type="scientific">Penicillium brasilianum</name>
    <dbReference type="NCBI Taxonomy" id="104259"/>
    <lineage>
        <taxon>Eukaryota</taxon>
        <taxon>Fungi</taxon>
        <taxon>Dikarya</taxon>
        <taxon>Ascomycota</taxon>
        <taxon>Pezizomycotina</taxon>
        <taxon>Eurotiomycetes</taxon>
        <taxon>Eurotiomycetidae</taxon>
        <taxon>Eurotiales</taxon>
        <taxon>Aspergillaceae</taxon>
        <taxon>Penicillium</taxon>
    </lineage>
</organism>
<dbReference type="Proteomes" id="UP000042958">
    <property type="component" value="Unassembled WGS sequence"/>
</dbReference>
<evidence type="ECO:0000313" key="4">
    <source>
        <dbReference type="EMBL" id="CEJ56483.1"/>
    </source>
</evidence>
<dbReference type="AlphaFoldDB" id="A0A0F7TIB2"/>
<dbReference type="InterPro" id="IPR035967">
    <property type="entry name" value="SWAP/Surp_sf"/>
</dbReference>
<feature type="region of interest" description="Disordered" evidence="2">
    <location>
        <begin position="54"/>
        <end position="163"/>
    </location>
</feature>
<dbReference type="PROSITE" id="PS51391">
    <property type="entry name" value="CID"/>
    <property type="match status" value="1"/>
</dbReference>
<keyword evidence="5" id="KW-1185">Reference proteome</keyword>
<dbReference type="InterPro" id="IPR000061">
    <property type="entry name" value="Surp"/>
</dbReference>